<comment type="subcellular location">
    <subcellularLocation>
        <location evidence="2">Membrane</location>
        <topology evidence="2">Multi-pass membrane protein</topology>
    </subcellularLocation>
</comment>
<dbReference type="CDD" id="cd06163">
    <property type="entry name" value="S2P-M50_PDZ_RseP-like"/>
    <property type="match status" value="1"/>
</dbReference>
<evidence type="ECO:0000256" key="3">
    <source>
        <dbReference type="ARBA" id="ARBA00022670"/>
    </source>
</evidence>
<dbReference type="InterPro" id="IPR004387">
    <property type="entry name" value="Pept_M50_Zn"/>
</dbReference>
<dbReference type="GO" id="GO:0006508">
    <property type="term" value="P:proteolysis"/>
    <property type="evidence" value="ECO:0007669"/>
    <property type="project" value="UniProtKB-KW"/>
</dbReference>
<dbReference type="SMART" id="SM00228">
    <property type="entry name" value="PDZ"/>
    <property type="match status" value="1"/>
</dbReference>
<proteinExistence type="predicted"/>
<dbReference type="PANTHER" id="PTHR42837:SF2">
    <property type="entry name" value="MEMBRANE METALLOPROTEASE ARASP2, CHLOROPLASTIC-RELATED"/>
    <property type="match status" value="1"/>
</dbReference>
<dbReference type="GO" id="GO:0016020">
    <property type="term" value="C:membrane"/>
    <property type="evidence" value="ECO:0007669"/>
    <property type="project" value="UniProtKB-SubCell"/>
</dbReference>
<evidence type="ECO:0000259" key="11">
    <source>
        <dbReference type="SMART" id="SM00228"/>
    </source>
</evidence>
<reference evidence="12" key="2">
    <citation type="journal article" date="2014" name="ISME J.">
        <title>Microbial stratification in low pH oxic and suboxic macroscopic growths along an acid mine drainage.</title>
        <authorList>
            <person name="Mendez-Garcia C."/>
            <person name="Mesa V."/>
            <person name="Sprenger R.R."/>
            <person name="Richter M."/>
            <person name="Diez M.S."/>
            <person name="Solano J."/>
            <person name="Bargiela R."/>
            <person name="Golyshina O.V."/>
            <person name="Manteca A."/>
            <person name="Ramos J.L."/>
            <person name="Gallego J.R."/>
            <person name="Llorente I."/>
            <person name="Martins Dos Santos V.A."/>
            <person name="Jensen O.N."/>
            <person name="Pelaez A.I."/>
            <person name="Sanchez J."/>
            <person name="Ferrer M."/>
        </authorList>
    </citation>
    <scope>NUCLEOTIDE SEQUENCE</scope>
</reference>
<dbReference type="InterPro" id="IPR036034">
    <property type="entry name" value="PDZ_sf"/>
</dbReference>
<dbReference type="InterPro" id="IPR001478">
    <property type="entry name" value="PDZ"/>
</dbReference>
<dbReference type="PANTHER" id="PTHR42837">
    <property type="entry name" value="REGULATOR OF SIGMA-E PROTEASE RSEP"/>
    <property type="match status" value="1"/>
</dbReference>
<feature type="non-terminal residue" evidence="12">
    <location>
        <position position="198"/>
    </location>
</feature>
<keyword evidence="3" id="KW-0645">Protease</keyword>
<keyword evidence="7 10" id="KW-1133">Transmembrane helix</keyword>
<reference evidence="12" key="1">
    <citation type="submission" date="2013-08" db="EMBL/GenBank/DDBJ databases">
        <authorList>
            <person name="Mendez C."/>
            <person name="Richter M."/>
            <person name="Ferrer M."/>
            <person name="Sanchez J."/>
        </authorList>
    </citation>
    <scope>NUCLEOTIDE SEQUENCE</scope>
</reference>
<evidence type="ECO:0000256" key="7">
    <source>
        <dbReference type="ARBA" id="ARBA00022989"/>
    </source>
</evidence>
<evidence type="ECO:0000256" key="5">
    <source>
        <dbReference type="ARBA" id="ARBA00022801"/>
    </source>
</evidence>
<keyword evidence="9 10" id="KW-0472">Membrane</keyword>
<sequence length="198" mass="21387">MVLMVMMHELGHFITAKLSGMKVTEYFFGFGPRLWSVKRGETTYGIKLLPLGGYVKIVGMTNLDEVPAEDEARAYRSKPFHSRFAVGVAGSTMHGVMAFIMLWVLVVFIGVPGNHGAQINSFAPVSRGVDPAQSAGLRPGDVILSADGHKVVNFVQLAKIIESNAGHRVKLLVKQSGATKTLVVTPAAVRVNGREEGR</sequence>
<evidence type="ECO:0000256" key="2">
    <source>
        <dbReference type="ARBA" id="ARBA00004141"/>
    </source>
</evidence>
<evidence type="ECO:0000256" key="10">
    <source>
        <dbReference type="SAM" id="Phobius"/>
    </source>
</evidence>
<keyword evidence="8" id="KW-0482">Metalloprotease</keyword>
<evidence type="ECO:0000256" key="6">
    <source>
        <dbReference type="ARBA" id="ARBA00022833"/>
    </source>
</evidence>
<evidence type="ECO:0000313" key="12">
    <source>
        <dbReference type="EMBL" id="EQD43324.1"/>
    </source>
</evidence>
<dbReference type="AlphaFoldDB" id="T1ARF1"/>
<evidence type="ECO:0000256" key="8">
    <source>
        <dbReference type="ARBA" id="ARBA00023049"/>
    </source>
</evidence>
<organism evidence="12">
    <name type="scientific">mine drainage metagenome</name>
    <dbReference type="NCBI Taxonomy" id="410659"/>
    <lineage>
        <taxon>unclassified sequences</taxon>
        <taxon>metagenomes</taxon>
        <taxon>ecological metagenomes</taxon>
    </lineage>
</organism>
<feature type="domain" description="PDZ" evidence="11">
    <location>
        <begin position="113"/>
        <end position="177"/>
    </location>
</feature>
<dbReference type="EMBL" id="AUZY01009147">
    <property type="protein sequence ID" value="EQD43324.1"/>
    <property type="molecule type" value="Genomic_DNA"/>
</dbReference>
<dbReference type="SUPFAM" id="SSF50156">
    <property type="entry name" value="PDZ domain-like"/>
    <property type="match status" value="1"/>
</dbReference>
<dbReference type="EC" id="3.4.24.-" evidence="12"/>
<gene>
    <name evidence="12" type="ORF">B1B_13875</name>
</gene>
<evidence type="ECO:0000256" key="4">
    <source>
        <dbReference type="ARBA" id="ARBA00022692"/>
    </source>
</evidence>
<keyword evidence="6" id="KW-0862">Zinc</keyword>
<accession>T1ARF1</accession>
<feature type="transmembrane region" description="Helical" evidence="10">
    <location>
        <begin position="84"/>
        <end position="111"/>
    </location>
</feature>
<dbReference type="Pfam" id="PF02163">
    <property type="entry name" value="Peptidase_M50"/>
    <property type="match status" value="1"/>
</dbReference>
<comment type="caution">
    <text evidence="12">The sequence shown here is derived from an EMBL/GenBank/DDBJ whole genome shotgun (WGS) entry which is preliminary data.</text>
</comment>
<dbReference type="GO" id="GO:0004222">
    <property type="term" value="F:metalloendopeptidase activity"/>
    <property type="evidence" value="ECO:0007669"/>
    <property type="project" value="InterPro"/>
</dbReference>
<evidence type="ECO:0000256" key="1">
    <source>
        <dbReference type="ARBA" id="ARBA00001947"/>
    </source>
</evidence>
<comment type="cofactor">
    <cofactor evidence="1">
        <name>Zn(2+)</name>
        <dbReference type="ChEBI" id="CHEBI:29105"/>
    </cofactor>
</comment>
<dbReference type="InterPro" id="IPR008915">
    <property type="entry name" value="Peptidase_M50"/>
</dbReference>
<keyword evidence="4 10" id="KW-0812">Transmembrane</keyword>
<keyword evidence="5 12" id="KW-0378">Hydrolase</keyword>
<name>T1ARF1_9ZZZZ</name>
<protein>
    <submittedName>
        <fullName evidence="12">Peptidase M50</fullName>
        <ecNumber evidence="12">3.4.24.-</ecNumber>
    </submittedName>
</protein>
<evidence type="ECO:0000256" key="9">
    <source>
        <dbReference type="ARBA" id="ARBA00023136"/>
    </source>
</evidence>
<dbReference type="Gene3D" id="2.30.42.10">
    <property type="match status" value="1"/>
</dbReference>